<sequence>MALSILTKNTSLPVGLAQPTLADLAHDDVIWIDLLAPTQAEEQAVEAAFGIDAPSENERAALEESARFSIENDTLVLHATVVARARSGSDQGPIAPKKAPAELRAIAHRREILSFFLTPRALITVRTCPLRAFEINAGRASVNLDGVQDGPEVMLALLESLVERLADFLSASAKELEDLNLRVLVSRRNIGLETILKRLGQLGAGVSQSRDSLSSLARLARYVVTHGAQWHVPKDRLTLLATDIEALQRQAEALTNDLTFFLDAMLGLVSARQNETLKVMAVVTLLFAPPTLLTSALGMNFQHMSVFQDPAGPWWAVGLMVLSSALIYTIVRLGKWL</sequence>
<dbReference type="InterPro" id="IPR050829">
    <property type="entry name" value="CorA_MIT"/>
</dbReference>
<dbReference type="GO" id="GO:0015087">
    <property type="term" value="F:cobalt ion transmembrane transporter activity"/>
    <property type="evidence" value="ECO:0007669"/>
    <property type="project" value="TreeGrafter"/>
</dbReference>
<evidence type="ECO:0000256" key="7">
    <source>
        <dbReference type="SAM" id="Phobius"/>
    </source>
</evidence>
<dbReference type="Proteomes" id="UP000245086">
    <property type="component" value="Unassembled WGS sequence"/>
</dbReference>
<comment type="caution">
    <text evidence="8">The sequence shown here is derived from an EMBL/GenBank/DDBJ whole genome shotgun (WGS) entry which is preliminary data.</text>
</comment>
<evidence type="ECO:0000256" key="3">
    <source>
        <dbReference type="ARBA" id="ARBA00022692"/>
    </source>
</evidence>
<dbReference type="GO" id="GO:0015099">
    <property type="term" value="F:nickel cation transmembrane transporter activity"/>
    <property type="evidence" value="ECO:0007669"/>
    <property type="project" value="TreeGrafter"/>
</dbReference>
<dbReference type="InterPro" id="IPR045861">
    <property type="entry name" value="CorA_cytoplasmic_dom"/>
</dbReference>
<organism evidence="8 9">
    <name type="scientific">Candidatus Phycosocius bacilliformis</name>
    <dbReference type="NCBI Taxonomy" id="1445552"/>
    <lineage>
        <taxon>Bacteria</taxon>
        <taxon>Pseudomonadati</taxon>
        <taxon>Pseudomonadota</taxon>
        <taxon>Alphaproteobacteria</taxon>
        <taxon>Caulobacterales</taxon>
        <taxon>Caulobacterales incertae sedis</taxon>
        <taxon>Candidatus Phycosocius</taxon>
    </lineage>
</organism>
<feature type="coiled-coil region" evidence="6">
    <location>
        <begin position="237"/>
        <end position="264"/>
    </location>
</feature>
<feature type="transmembrane region" description="Helical" evidence="7">
    <location>
        <begin position="279"/>
        <end position="301"/>
    </location>
</feature>
<dbReference type="AlphaFoldDB" id="A0A2P2EBN5"/>
<feature type="transmembrane region" description="Helical" evidence="7">
    <location>
        <begin position="313"/>
        <end position="331"/>
    </location>
</feature>
<dbReference type="RefSeq" id="WP_108985338.1">
    <property type="nucleotide sequence ID" value="NZ_BFBR01000006.1"/>
</dbReference>
<dbReference type="InterPro" id="IPR045863">
    <property type="entry name" value="CorA_TM1_TM2"/>
</dbReference>
<proteinExistence type="inferred from homology"/>
<dbReference type="SUPFAM" id="SSF143865">
    <property type="entry name" value="CorA soluble domain-like"/>
    <property type="match status" value="1"/>
</dbReference>
<evidence type="ECO:0000256" key="1">
    <source>
        <dbReference type="ARBA" id="ARBA00004141"/>
    </source>
</evidence>
<dbReference type="GO" id="GO:0015095">
    <property type="term" value="F:magnesium ion transmembrane transporter activity"/>
    <property type="evidence" value="ECO:0007669"/>
    <property type="project" value="TreeGrafter"/>
</dbReference>
<reference evidence="8" key="1">
    <citation type="journal article" date="2018" name="Genome Announc.">
        <title>Draft Genome Sequence of "Candidatus Phycosocius bacilliformis," an Alphaproteobacterial Ectosymbiont of the Hydrocarbon-Producing Green Alga Botryococcus braunii.</title>
        <authorList>
            <person name="Tanabe Y."/>
            <person name="Yamaguchi H."/>
            <person name="Watanabe M.M."/>
        </authorList>
    </citation>
    <scope>NUCLEOTIDE SEQUENCE [LARGE SCALE GENOMIC DNA]</scope>
    <source>
        <strain evidence="8">BOTRYCO-2</strain>
    </source>
</reference>
<keyword evidence="9" id="KW-1185">Reference proteome</keyword>
<dbReference type="InterPro" id="IPR002523">
    <property type="entry name" value="MgTranspt_CorA/ZnTranspt_ZntB"/>
</dbReference>
<dbReference type="EMBL" id="BFBR01000006">
    <property type="protein sequence ID" value="GBF58480.1"/>
    <property type="molecule type" value="Genomic_DNA"/>
</dbReference>
<dbReference type="PANTHER" id="PTHR47685">
    <property type="entry name" value="MAGNESIUM TRANSPORT PROTEIN CORA"/>
    <property type="match status" value="1"/>
</dbReference>
<dbReference type="GO" id="GO:0016020">
    <property type="term" value="C:membrane"/>
    <property type="evidence" value="ECO:0007669"/>
    <property type="project" value="UniProtKB-SubCell"/>
</dbReference>
<keyword evidence="3 7" id="KW-0812">Transmembrane</keyword>
<gene>
    <name evidence="8" type="primary">corA</name>
    <name evidence="8" type="ORF">PbB2_02166</name>
</gene>
<evidence type="ECO:0000256" key="6">
    <source>
        <dbReference type="SAM" id="Coils"/>
    </source>
</evidence>
<dbReference type="PANTHER" id="PTHR47685:SF1">
    <property type="entry name" value="MAGNESIUM TRANSPORT PROTEIN CORA"/>
    <property type="match status" value="1"/>
</dbReference>
<keyword evidence="5 7" id="KW-0472">Membrane</keyword>
<name>A0A2P2EBN5_9PROT</name>
<dbReference type="Gene3D" id="3.30.460.20">
    <property type="entry name" value="CorA soluble domain-like"/>
    <property type="match status" value="1"/>
</dbReference>
<keyword evidence="4 7" id="KW-1133">Transmembrane helix</keyword>
<evidence type="ECO:0000256" key="2">
    <source>
        <dbReference type="ARBA" id="ARBA00009765"/>
    </source>
</evidence>
<comment type="similarity">
    <text evidence="2">Belongs to the CorA metal ion transporter (MIT) (TC 1.A.35) family.</text>
</comment>
<dbReference type="Pfam" id="PF01544">
    <property type="entry name" value="CorA"/>
    <property type="match status" value="1"/>
</dbReference>
<keyword evidence="6" id="KW-0175">Coiled coil</keyword>
<evidence type="ECO:0000313" key="9">
    <source>
        <dbReference type="Proteomes" id="UP000245086"/>
    </source>
</evidence>
<evidence type="ECO:0000313" key="8">
    <source>
        <dbReference type="EMBL" id="GBF58480.1"/>
    </source>
</evidence>
<dbReference type="OrthoDB" id="9803416at2"/>
<protein>
    <submittedName>
        <fullName evidence="8">Magnesium transport protein CorA</fullName>
    </submittedName>
</protein>
<dbReference type="SUPFAM" id="SSF144083">
    <property type="entry name" value="Magnesium transport protein CorA, transmembrane region"/>
    <property type="match status" value="1"/>
</dbReference>
<dbReference type="Gene3D" id="1.20.58.340">
    <property type="entry name" value="Magnesium transport protein CorA, transmembrane region"/>
    <property type="match status" value="2"/>
</dbReference>
<evidence type="ECO:0000256" key="4">
    <source>
        <dbReference type="ARBA" id="ARBA00022989"/>
    </source>
</evidence>
<accession>A0A2P2EBN5</accession>
<comment type="subcellular location">
    <subcellularLocation>
        <location evidence="1">Membrane</location>
        <topology evidence="1">Multi-pass membrane protein</topology>
    </subcellularLocation>
</comment>
<evidence type="ECO:0000256" key="5">
    <source>
        <dbReference type="ARBA" id="ARBA00023136"/>
    </source>
</evidence>